<sequence>MVPISDHPLLQVGHPWFSILTRTGVFRDKNNHEQYPADLVGVFNFIFNLPNLLLTLPFDLRLITRPEWPFLTSQVVDTVEEAIDFILKKECTS</sequence>
<evidence type="ECO:0000313" key="1">
    <source>
        <dbReference type="EMBL" id="RRT71340.1"/>
    </source>
</evidence>
<accession>A0A427A524</accession>
<dbReference type="Proteomes" id="UP000287651">
    <property type="component" value="Unassembled WGS sequence"/>
</dbReference>
<dbReference type="EMBL" id="AMZH03003740">
    <property type="protein sequence ID" value="RRT71340.1"/>
    <property type="molecule type" value="Genomic_DNA"/>
</dbReference>
<name>A0A427A524_ENSVE</name>
<comment type="caution">
    <text evidence="1">The sequence shown here is derived from an EMBL/GenBank/DDBJ whole genome shotgun (WGS) entry which is preliminary data.</text>
</comment>
<organism evidence="1 2">
    <name type="scientific">Ensete ventricosum</name>
    <name type="common">Abyssinian banana</name>
    <name type="synonym">Musa ensete</name>
    <dbReference type="NCBI Taxonomy" id="4639"/>
    <lineage>
        <taxon>Eukaryota</taxon>
        <taxon>Viridiplantae</taxon>
        <taxon>Streptophyta</taxon>
        <taxon>Embryophyta</taxon>
        <taxon>Tracheophyta</taxon>
        <taxon>Spermatophyta</taxon>
        <taxon>Magnoliopsida</taxon>
        <taxon>Liliopsida</taxon>
        <taxon>Zingiberales</taxon>
        <taxon>Musaceae</taxon>
        <taxon>Ensete</taxon>
    </lineage>
</organism>
<reference evidence="1 2" key="1">
    <citation type="journal article" date="2014" name="Agronomy (Basel)">
        <title>A Draft Genome Sequence for Ensete ventricosum, the Drought-Tolerant Tree Against Hunger.</title>
        <authorList>
            <person name="Harrison J."/>
            <person name="Moore K.A."/>
            <person name="Paszkiewicz K."/>
            <person name="Jones T."/>
            <person name="Grant M."/>
            <person name="Ambacheew D."/>
            <person name="Muzemil S."/>
            <person name="Studholme D.J."/>
        </authorList>
    </citation>
    <scope>NUCLEOTIDE SEQUENCE [LARGE SCALE GENOMIC DNA]</scope>
</reference>
<gene>
    <name evidence="1" type="ORF">B296_00010087</name>
</gene>
<protein>
    <submittedName>
        <fullName evidence="1">Uncharacterized protein</fullName>
    </submittedName>
</protein>
<evidence type="ECO:0000313" key="2">
    <source>
        <dbReference type="Proteomes" id="UP000287651"/>
    </source>
</evidence>
<dbReference type="AlphaFoldDB" id="A0A427A524"/>
<proteinExistence type="predicted"/>